<evidence type="ECO:0000313" key="3">
    <source>
        <dbReference type="Proteomes" id="UP001500416"/>
    </source>
</evidence>
<evidence type="ECO:0000256" key="1">
    <source>
        <dbReference type="ARBA" id="ARBA00022833"/>
    </source>
</evidence>
<dbReference type="Proteomes" id="UP001500416">
    <property type="component" value="Unassembled WGS sequence"/>
</dbReference>
<accession>A0ABN0TV66</accession>
<dbReference type="PANTHER" id="PTHR12993">
    <property type="entry name" value="N-ACETYLGLUCOSAMINYL-PHOSPHATIDYLINOSITOL DE-N-ACETYLASE-RELATED"/>
    <property type="match status" value="1"/>
</dbReference>
<keyword evidence="3" id="KW-1185">Reference proteome</keyword>
<dbReference type="SUPFAM" id="SSF102588">
    <property type="entry name" value="LmbE-like"/>
    <property type="match status" value="1"/>
</dbReference>
<dbReference type="InterPro" id="IPR003737">
    <property type="entry name" value="GlcNAc_PI_deacetylase-related"/>
</dbReference>
<dbReference type="PANTHER" id="PTHR12993:SF28">
    <property type="entry name" value="LMBE FAMILY PROTEIN"/>
    <property type="match status" value="1"/>
</dbReference>
<sequence length="238" mass="25725">MDDYLPLPEDWDRALAVVAHPDDLEYGGAGAVARWTRQGRSVAYLLVTRGEAGIDSMPPEEAGPLRVREQIASAAVVGVTEVEFLDHPDGTVEYGLPLRRDIAAAIRRHRPEIVFTNNFRDTFPGGALNMADHKAVGRAVVDAVRDAGNRWVFRDLGLEPWNGVRHVALAASPESGHAVDLTDTFDLGVASLREHAAYLAGLGGGHLADPEAFLRRMAESAAQRFGGRLAAPFELLAM</sequence>
<evidence type="ECO:0000313" key="2">
    <source>
        <dbReference type="EMBL" id="GAA0231044.1"/>
    </source>
</evidence>
<name>A0ABN0TV66_9PSEU</name>
<dbReference type="EMBL" id="BAAABU010000005">
    <property type="protein sequence ID" value="GAA0231044.1"/>
    <property type="molecule type" value="Genomic_DNA"/>
</dbReference>
<keyword evidence="1" id="KW-0862">Zinc</keyword>
<protein>
    <submittedName>
        <fullName evidence="2">PIG-L family deacetylase</fullName>
    </submittedName>
</protein>
<dbReference type="RefSeq" id="WP_343934584.1">
    <property type="nucleotide sequence ID" value="NZ_BAAABU010000005.1"/>
</dbReference>
<dbReference type="InterPro" id="IPR024078">
    <property type="entry name" value="LmbE-like_dom_sf"/>
</dbReference>
<reference evidence="2 3" key="1">
    <citation type="journal article" date="2019" name="Int. J. Syst. Evol. Microbiol.">
        <title>The Global Catalogue of Microorganisms (GCM) 10K type strain sequencing project: providing services to taxonomists for standard genome sequencing and annotation.</title>
        <authorList>
            <consortium name="The Broad Institute Genomics Platform"/>
            <consortium name="The Broad Institute Genome Sequencing Center for Infectious Disease"/>
            <person name="Wu L."/>
            <person name="Ma J."/>
        </authorList>
    </citation>
    <scope>NUCLEOTIDE SEQUENCE [LARGE SCALE GENOMIC DNA]</scope>
    <source>
        <strain evidence="2 3">JCM 3380</strain>
    </source>
</reference>
<dbReference type="Pfam" id="PF02585">
    <property type="entry name" value="PIG-L"/>
    <property type="match status" value="1"/>
</dbReference>
<proteinExistence type="predicted"/>
<dbReference type="Gene3D" id="3.40.50.10320">
    <property type="entry name" value="LmbE-like"/>
    <property type="match status" value="1"/>
</dbReference>
<organism evidence="2 3">
    <name type="scientific">Saccharothrix mutabilis subsp. mutabilis</name>
    <dbReference type="NCBI Taxonomy" id="66855"/>
    <lineage>
        <taxon>Bacteria</taxon>
        <taxon>Bacillati</taxon>
        <taxon>Actinomycetota</taxon>
        <taxon>Actinomycetes</taxon>
        <taxon>Pseudonocardiales</taxon>
        <taxon>Pseudonocardiaceae</taxon>
        <taxon>Saccharothrix</taxon>
    </lineage>
</organism>
<comment type="caution">
    <text evidence="2">The sequence shown here is derived from an EMBL/GenBank/DDBJ whole genome shotgun (WGS) entry which is preliminary data.</text>
</comment>
<gene>
    <name evidence="2" type="ORF">GCM10010492_32070</name>
</gene>